<feature type="region of interest" description="Disordered" evidence="1">
    <location>
        <begin position="290"/>
        <end position="310"/>
    </location>
</feature>
<evidence type="ECO:0000313" key="3">
    <source>
        <dbReference type="Proteomes" id="UP001597145"/>
    </source>
</evidence>
<dbReference type="Gene3D" id="3.50.50.60">
    <property type="entry name" value="FAD/NAD(P)-binding domain"/>
    <property type="match status" value="1"/>
</dbReference>
<reference evidence="3" key="1">
    <citation type="journal article" date="2019" name="Int. J. Syst. Evol. Microbiol.">
        <title>The Global Catalogue of Microorganisms (GCM) 10K type strain sequencing project: providing services to taxonomists for standard genome sequencing and annotation.</title>
        <authorList>
            <consortium name="The Broad Institute Genomics Platform"/>
            <consortium name="The Broad Institute Genome Sequencing Center for Infectious Disease"/>
            <person name="Wu L."/>
            <person name="Ma J."/>
        </authorList>
    </citation>
    <scope>NUCLEOTIDE SEQUENCE [LARGE SCALE GENOMIC DNA]</scope>
    <source>
        <strain evidence="3">JCM 12165</strain>
    </source>
</reference>
<keyword evidence="3" id="KW-1185">Reference proteome</keyword>
<evidence type="ECO:0008006" key="4">
    <source>
        <dbReference type="Google" id="ProtNLM"/>
    </source>
</evidence>
<accession>A0ABW4FMJ2</accession>
<sequence length="310" mass="32871">MRVQRAGPPMDDQVWAAVAASHLRGLPREVIAELLDGAERVGAAAGETMHRAGEDKRHRAGAVARRGPPADEPVKHKSLTRVGPRRTAAHMNDCVVVGAGPAGLAASARTVVVATGGENVPRTPRLAGLLPADVLQLHAAAYRRPVLLPAGPFLVVGSAQSGYQIAEELLATGRRVVLATSPAGRAPALHRGRETVEWLAESEFFDQRPQDLPDPSVLHAPQPLLAPGGRSASLQALVRRGAILTGRLVAVDGRRLRFDDSTAANIASADAFATRIRALLDEHIRSRGGARLAPQARPLARPARRRPAQR</sequence>
<feature type="region of interest" description="Disordered" evidence="1">
    <location>
        <begin position="48"/>
        <end position="76"/>
    </location>
</feature>
<dbReference type="SUPFAM" id="SSF51905">
    <property type="entry name" value="FAD/NAD(P)-binding domain"/>
    <property type="match status" value="1"/>
</dbReference>
<evidence type="ECO:0000256" key="1">
    <source>
        <dbReference type="SAM" id="MobiDB-lite"/>
    </source>
</evidence>
<dbReference type="InterPro" id="IPR036188">
    <property type="entry name" value="FAD/NAD-bd_sf"/>
</dbReference>
<dbReference type="EMBL" id="JBHUCP010000014">
    <property type="protein sequence ID" value="MFD1531765.1"/>
    <property type="molecule type" value="Genomic_DNA"/>
</dbReference>
<dbReference type="RefSeq" id="WP_343980003.1">
    <property type="nucleotide sequence ID" value="NZ_BAAAJG010000011.1"/>
</dbReference>
<protein>
    <recommendedName>
        <fullName evidence="4">FAD/NAD(P)-binding domain-containing protein</fullName>
    </recommendedName>
</protein>
<organism evidence="2 3">
    <name type="scientific">Pseudonocardia aurantiaca</name>
    <dbReference type="NCBI Taxonomy" id="75290"/>
    <lineage>
        <taxon>Bacteria</taxon>
        <taxon>Bacillati</taxon>
        <taxon>Actinomycetota</taxon>
        <taxon>Actinomycetes</taxon>
        <taxon>Pseudonocardiales</taxon>
        <taxon>Pseudonocardiaceae</taxon>
        <taxon>Pseudonocardia</taxon>
    </lineage>
</organism>
<name>A0ABW4FMJ2_9PSEU</name>
<evidence type="ECO:0000313" key="2">
    <source>
        <dbReference type="EMBL" id="MFD1531765.1"/>
    </source>
</evidence>
<gene>
    <name evidence="2" type="ORF">ACFSCY_20235</name>
</gene>
<comment type="caution">
    <text evidence="2">The sequence shown here is derived from an EMBL/GenBank/DDBJ whole genome shotgun (WGS) entry which is preliminary data.</text>
</comment>
<feature type="compositionally biased region" description="Low complexity" evidence="1">
    <location>
        <begin position="290"/>
        <end position="301"/>
    </location>
</feature>
<feature type="compositionally biased region" description="Basic and acidic residues" evidence="1">
    <location>
        <begin position="48"/>
        <end position="57"/>
    </location>
</feature>
<dbReference type="Proteomes" id="UP001597145">
    <property type="component" value="Unassembled WGS sequence"/>
</dbReference>
<proteinExistence type="predicted"/>